<dbReference type="GO" id="GO:0020037">
    <property type="term" value="F:heme binding"/>
    <property type="evidence" value="ECO:0007669"/>
    <property type="project" value="InterPro"/>
</dbReference>
<keyword evidence="1 4" id="KW-0349">Heme</keyword>
<protein>
    <recommendedName>
        <fullName evidence="6">Cytochrome c domain-containing protein</fullName>
    </recommendedName>
</protein>
<evidence type="ECO:0000259" key="6">
    <source>
        <dbReference type="PROSITE" id="PS51007"/>
    </source>
</evidence>
<sequence length="200" mass="22125">MKKLALLLALAFVAPASAQQIDKARVDASITAAFPGANETFKPRLDPDETLAQCTAHDNSPPKEIAASIEKRERATIEYPADGKFLGDWQKGERVAQSGYGLRFSDYPARQAHGGNCYGCHEITQKELSYGTVGPTLREYGKLRDFKEQAAKELYEKIYNAQAIYPCSLMPRFGRNKVLSVEQIKDLVALLMSPDSPVNK</sequence>
<dbReference type="InterPro" id="IPR016823">
    <property type="entry name" value="Thiosulf_SoxX_II"/>
</dbReference>
<feature type="signal peptide" evidence="5">
    <location>
        <begin position="1"/>
        <end position="18"/>
    </location>
</feature>
<dbReference type="KEGG" id="vgo:GJW-30_1_01308"/>
<evidence type="ECO:0000256" key="1">
    <source>
        <dbReference type="ARBA" id="ARBA00022617"/>
    </source>
</evidence>
<dbReference type="OrthoDB" id="9808312at2"/>
<dbReference type="PROSITE" id="PS51007">
    <property type="entry name" value="CYTC"/>
    <property type="match status" value="1"/>
</dbReference>
<dbReference type="InterPro" id="IPR009056">
    <property type="entry name" value="Cyt_c-like_dom"/>
</dbReference>
<dbReference type="AlphaFoldDB" id="A0A0S3PSA4"/>
<dbReference type="GO" id="GO:0009055">
    <property type="term" value="F:electron transfer activity"/>
    <property type="evidence" value="ECO:0007669"/>
    <property type="project" value="InterPro"/>
</dbReference>
<feature type="domain" description="Cytochrome c" evidence="6">
    <location>
        <begin position="87"/>
        <end position="195"/>
    </location>
</feature>
<evidence type="ECO:0000313" key="8">
    <source>
        <dbReference type="Proteomes" id="UP000236884"/>
    </source>
</evidence>
<feature type="chain" id="PRO_5006615697" description="Cytochrome c domain-containing protein" evidence="5">
    <location>
        <begin position="19"/>
        <end position="200"/>
    </location>
</feature>
<dbReference type="InterPro" id="IPR030999">
    <property type="entry name" value="Thiosulf_SoxX"/>
</dbReference>
<evidence type="ECO:0000256" key="2">
    <source>
        <dbReference type="ARBA" id="ARBA00022723"/>
    </source>
</evidence>
<gene>
    <name evidence="7" type="ORF">GJW-30_1_01308</name>
</gene>
<keyword evidence="2 4" id="KW-0479">Metal-binding</keyword>
<keyword evidence="3 4" id="KW-0408">Iron</keyword>
<evidence type="ECO:0000313" key="7">
    <source>
        <dbReference type="EMBL" id="BAT58781.1"/>
    </source>
</evidence>
<dbReference type="SUPFAM" id="SSF46626">
    <property type="entry name" value="Cytochrome c"/>
    <property type="match status" value="1"/>
</dbReference>
<dbReference type="Proteomes" id="UP000236884">
    <property type="component" value="Chromosome"/>
</dbReference>
<keyword evidence="5" id="KW-0732">Signal</keyword>
<evidence type="ECO:0000256" key="5">
    <source>
        <dbReference type="SAM" id="SignalP"/>
    </source>
</evidence>
<dbReference type="InterPro" id="IPR036909">
    <property type="entry name" value="Cyt_c-like_dom_sf"/>
</dbReference>
<evidence type="ECO:0000256" key="3">
    <source>
        <dbReference type="ARBA" id="ARBA00023004"/>
    </source>
</evidence>
<reference evidence="7 8" key="1">
    <citation type="submission" date="2015-08" db="EMBL/GenBank/DDBJ databases">
        <title>Investigation of the bacterial diversity of lava forest soil.</title>
        <authorList>
            <person name="Lee J.S."/>
        </authorList>
    </citation>
    <scope>NUCLEOTIDE SEQUENCE [LARGE SCALE GENOMIC DNA]</scope>
    <source>
        <strain evidence="7 8">GJW-30</strain>
    </source>
</reference>
<dbReference type="RefSeq" id="WP_096353215.1">
    <property type="nucleotide sequence ID" value="NZ_AP014946.1"/>
</dbReference>
<evidence type="ECO:0000256" key="4">
    <source>
        <dbReference type="PROSITE-ProRule" id="PRU00433"/>
    </source>
</evidence>
<proteinExistence type="predicted"/>
<dbReference type="PIRSF" id="PIRSF024608">
    <property type="entry name" value="UCP024608"/>
    <property type="match status" value="1"/>
</dbReference>
<organism evidence="7 8">
    <name type="scientific">Variibacter gotjawalensis</name>
    <dbReference type="NCBI Taxonomy" id="1333996"/>
    <lineage>
        <taxon>Bacteria</taxon>
        <taxon>Pseudomonadati</taxon>
        <taxon>Pseudomonadota</taxon>
        <taxon>Alphaproteobacteria</taxon>
        <taxon>Hyphomicrobiales</taxon>
        <taxon>Nitrobacteraceae</taxon>
        <taxon>Variibacter</taxon>
    </lineage>
</organism>
<dbReference type="Gene3D" id="1.10.760.10">
    <property type="entry name" value="Cytochrome c-like domain"/>
    <property type="match status" value="1"/>
</dbReference>
<accession>A0A0S3PSA4</accession>
<dbReference type="GO" id="GO:0046872">
    <property type="term" value="F:metal ion binding"/>
    <property type="evidence" value="ECO:0007669"/>
    <property type="project" value="UniProtKB-KW"/>
</dbReference>
<keyword evidence="8" id="KW-1185">Reference proteome</keyword>
<dbReference type="EMBL" id="AP014946">
    <property type="protein sequence ID" value="BAT58781.1"/>
    <property type="molecule type" value="Genomic_DNA"/>
</dbReference>
<name>A0A0S3PSA4_9BRAD</name>
<dbReference type="NCBIfam" id="TIGR04485">
    <property type="entry name" value="thiosulf_SoxX"/>
    <property type="match status" value="1"/>
</dbReference>